<dbReference type="PANTHER" id="PTHR21261">
    <property type="entry name" value="BEAT PROTEIN"/>
    <property type="match status" value="1"/>
</dbReference>
<dbReference type="AlphaFoldDB" id="A0AA39FGG5"/>
<proteinExistence type="predicted"/>
<dbReference type="Proteomes" id="UP001168972">
    <property type="component" value="Unassembled WGS sequence"/>
</dbReference>
<evidence type="ECO:0000313" key="1">
    <source>
        <dbReference type="EMBL" id="KAK0169055.1"/>
    </source>
</evidence>
<dbReference type="EMBL" id="JAQQBR010001831">
    <property type="protein sequence ID" value="KAK0169055.1"/>
    <property type="molecule type" value="Genomic_DNA"/>
</dbReference>
<reference evidence="1" key="1">
    <citation type="journal article" date="2023" name="bioRxiv">
        <title>Scaffold-level genome assemblies of two parasitoid biocontrol wasps reveal the parthenogenesis mechanism and an associated novel virus.</title>
        <authorList>
            <person name="Inwood S."/>
            <person name="Skelly J."/>
            <person name="Guhlin J."/>
            <person name="Harrop T."/>
            <person name="Goldson S."/>
            <person name="Dearden P."/>
        </authorList>
    </citation>
    <scope>NUCLEOTIDE SEQUENCE</scope>
    <source>
        <strain evidence="1">Lincoln</strain>
        <tissue evidence="1">Whole body</tissue>
    </source>
</reference>
<accession>A0AA39FGG5</accession>
<reference evidence="1" key="2">
    <citation type="submission" date="2023-03" db="EMBL/GenBank/DDBJ databases">
        <authorList>
            <person name="Inwood S.N."/>
            <person name="Skelly J.G."/>
            <person name="Guhlin J."/>
            <person name="Harrop T.W.R."/>
            <person name="Goldson S.G."/>
            <person name="Dearden P.K."/>
        </authorList>
    </citation>
    <scope>NUCLEOTIDE SEQUENCE</scope>
    <source>
        <strain evidence="1">Lincoln</strain>
        <tissue evidence="1">Whole body</tissue>
    </source>
</reference>
<sequence length="94" mass="10940">MGKYKIIGNDDIKVSTRIPSEAEVGDHVEMECRWDIYGGKSLYSVKWYKDGHEFFRYVPDNVQPLQTFNQPGVKLDTEMHIIEAFGTEQVRQDN</sequence>
<organism evidence="1 2">
    <name type="scientific">Microctonus hyperodae</name>
    <name type="common">Parasitoid wasp</name>
    <dbReference type="NCBI Taxonomy" id="165561"/>
    <lineage>
        <taxon>Eukaryota</taxon>
        <taxon>Metazoa</taxon>
        <taxon>Ecdysozoa</taxon>
        <taxon>Arthropoda</taxon>
        <taxon>Hexapoda</taxon>
        <taxon>Insecta</taxon>
        <taxon>Pterygota</taxon>
        <taxon>Neoptera</taxon>
        <taxon>Endopterygota</taxon>
        <taxon>Hymenoptera</taxon>
        <taxon>Apocrita</taxon>
        <taxon>Ichneumonoidea</taxon>
        <taxon>Braconidae</taxon>
        <taxon>Euphorinae</taxon>
        <taxon>Microctonus</taxon>
    </lineage>
</organism>
<dbReference type="PANTHER" id="PTHR21261:SF15">
    <property type="entry name" value="BEATEN PATH IIIA, ISOFORM D-RELATED"/>
    <property type="match status" value="1"/>
</dbReference>
<keyword evidence="2" id="KW-1185">Reference proteome</keyword>
<name>A0AA39FGG5_MICHY</name>
<gene>
    <name evidence="1" type="ORF">PV327_002802</name>
</gene>
<evidence type="ECO:0000313" key="2">
    <source>
        <dbReference type="Proteomes" id="UP001168972"/>
    </source>
</evidence>
<protein>
    <recommendedName>
        <fullName evidence="3">Ig-like domain-containing protein</fullName>
    </recommendedName>
</protein>
<evidence type="ECO:0008006" key="3">
    <source>
        <dbReference type="Google" id="ProtNLM"/>
    </source>
</evidence>
<comment type="caution">
    <text evidence="1">The sequence shown here is derived from an EMBL/GenBank/DDBJ whole genome shotgun (WGS) entry which is preliminary data.</text>
</comment>